<evidence type="ECO:0000256" key="4">
    <source>
        <dbReference type="ARBA" id="ARBA00022598"/>
    </source>
</evidence>
<dbReference type="FunFam" id="1.10.150.20:FF:000007">
    <property type="entry name" value="DNA ligase"/>
    <property type="match status" value="1"/>
</dbReference>
<dbReference type="GO" id="GO:0046872">
    <property type="term" value="F:metal ion binding"/>
    <property type="evidence" value="ECO:0007669"/>
    <property type="project" value="UniProtKB-KW"/>
</dbReference>
<comment type="similarity">
    <text evidence="14 15">Belongs to the NAD-dependent DNA ligase family. LigA subfamily.</text>
</comment>
<dbReference type="FunFam" id="2.40.50.140:FF:000012">
    <property type="entry name" value="DNA ligase"/>
    <property type="match status" value="1"/>
</dbReference>
<dbReference type="InterPro" id="IPR012340">
    <property type="entry name" value="NA-bd_OB-fold"/>
</dbReference>
<evidence type="ECO:0000256" key="2">
    <source>
        <dbReference type="ARBA" id="ARBA00012722"/>
    </source>
</evidence>
<dbReference type="Gene3D" id="2.40.50.140">
    <property type="entry name" value="Nucleic acid-binding proteins"/>
    <property type="match status" value="1"/>
</dbReference>
<dbReference type="PANTHER" id="PTHR23389">
    <property type="entry name" value="CHROMOSOME TRANSMISSION FIDELITY FACTOR 18"/>
    <property type="match status" value="1"/>
</dbReference>
<feature type="binding site" evidence="15">
    <location>
        <position position="420"/>
    </location>
    <ligand>
        <name>Zn(2+)</name>
        <dbReference type="ChEBI" id="CHEBI:29105"/>
    </ligand>
</feature>
<dbReference type="InterPro" id="IPR036420">
    <property type="entry name" value="BRCT_dom_sf"/>
</dbReference>
<evidence type="ECO:0000256" key="3">
    <source>
        <dbReference type="ARBA" id="ARBA00013308"/>
    </source>
</evidence>
<dbReference type="InterPro" id="IPR010994">
    <property type="entry name" value="RuvA_2-like"/>
</dbReference>
<evidence type="ECO:0000259" key="17">
    <source>
        <dbReference type="PROSITE" id="PS50172"/>
    </source>
</evidence>
<dbReference type="CDD" id="cd17748">
    <property type="entry name" value="BRCT_DNA_ligase_like"/>
    <property type="match status" value="1"/>
</dbReference>
<dbReference type="GO" id="GO:0006260">
    <property type="term" value="P:DNA replication"/>
    <property type="evidence" value="ECO:0007669"/>
    <property type="project" value="UniProtKB-KW"/>
</dbReference>
<feature type="binding site" evidence="15">
    <location>
        <position position="302"/>
    </location>
    <ligand>
        <name>NAD(+)</name>
        <dbReference type="ChEBI" id="CHEBI:57540"/>
    </ligand>
</feature>
<dbReference type="Gene3D" id="3.40.50.10190">
    <property type="entry name" value="BRCT domain"/>
    <property type="match status" value="1"/>
</dbReference>
<keyword evidence="5 15" id="KW-0235">DNA replication</keyword>
<evidence type="ECO:0000256" key="9">
    <source>
        <dbReference type="ARBA" id="ARBA00022842"/>
    </source>
</evidence>
<dbReference type="GO" id="GO:0003911">
    <property type="term" value="F:DNA ligase (NAD+) activity"/>
    <property type="evidence" value="ECO:0007669"/>
    <property type="project" value="UniProtKB-UniRule"/>
</dbReference>
<dbReference type="Pfam" id="PF14520">
    <property type="entry name" value="HHH_5"/>
    <property type="match status" value="1"/>
</dbReference>
<evidence type="ECO:0000256" key="1">
    <source>
        <dbReference type="ARBA" id="ARBA00004067"/>
    </source>
</evidence>
<dbReference type="InterPro" id="IPR041663">
    <property type="entry name" value="DisA/LigA_HHH"/>
</dbReference>
<dbReference type="Gene3D" id="6.20.10.30">
    <property type="match status" value="1"/>
</dbReference>
<evidence type="ECO:0000256" key="10">
    <source>
        <dbReference type="ARBA" id="ARBA00023027"/>
    </source>
</evidence>
<sequence length="686" mass="75025">MVRSPARPPEESTAAQRASWLRAELERANYAYYVLDQPELPDAEYDTLFRELQGIESEHPELVSPDSPTQRVGGEAAAGFEPVVHDVPMLSLNNGFADDDIAAFDKRVSDTLGKAEGDPVEYACELKFDGLAISLRYVDGVFVQASTRGDGTTGENVTENVRTIRSLPLRLKGQHVPKVLDVRGEVLMFRRDFDRMNERQREAGHKEFANPRNAAAGSLRQLDSKITAQRPLSFFAYGIGVLEGEPMPATHSELLDWYAKMGLPVNSERAVVKGAQGLLEFFRGMGDKRDALPYDIDGVVYKVNRRDEQERLGFVSRAPRFALAHKFPAQEALTKVVAIDVQVGRTGAITPVARLEPVFVGGATVTNATLHNEDEVRRKDIRIGDTVIVRRAGDVIPEVVSALIDRRPEDAREFVMPTACPVCGSGIERLPDEAIARCTGGLFCPAQRKQALWHFAQRRALDIDGLGEKIIDQLVDQNLVRTPADLFNLGFSTLAELERMADKSAQNLLDSLEKAKSTTLARFIYALGIRHVGESTAKDLAKHFGSLDPIMDASLEQLLEVNDVGPVVAESIHQFFAEEHNRTVIEQLRAPGKVRWADGPPAPKAPVGVLAGKTVVLTGTLPTLKREEAKEMLEAAGAKVAGSVSKKTDYVVAGADAGSKLAKAEELGVPVLDEEGLHKLLEGHTT</sequence>
<dbReference type="PROSITE" id="PS01055">
    <property type="entry name" value="DNA_LIGASE_N1"/>
    <property type="match status" value="1"/>
</dbReference>
<dbReference type="SMART" id="SM00278">
    <property type="entry name" value="HhH1"/>
    <property type="match status" value="4"/>
</dbReference>
<evidence type="ECO:0000256" key="5">
    <source>
        <dbReference type="ARBA" id="ARBA00022705"/>
    </source>
</evidence>
<dbReference type="PANTHER" id="PTHR23389:SF9">
    <property type="entry name" value="DNA LIGASE"/>
    <property type="match status" value="1"/>
</dbReference>
<dbReference type="InterPro" id="IPR004150">
    <property type="entry name" value="NAD_DNA_ligase_OB"/>
</dbReference>
<gene>
    <name evidence="15 18" type="primary">ligA</name>
    <name evidence="18" type="ORF">L5014_09335</name>
</gene>
<dbReference type="InterPro" id="IPR033136">
    <property type="entry name" value="DNA_ligase_CS"/>
</dbReference>
<protein>
    <recommendedName>
        <fullName evidence="3 15">DNA ligase</fullName>
        <ecNumber evidence="2 15">6.5.1.2</ecNumber>
    </recommendedName>
    <alternativeName>
        <fullName evidence="15">Polydeoxyribonucleotide synthase [NAD(+)]</fullName>
    </alternativeName>
</protein>
<dbReference type="HAMAP" id="MF_01588">
    <property type="entry name" value="DNA_ligase_A"/>
    <property type="match status" value="1"/>
</dbReference>
<evidence type="ECO:0000256" key="14">
    <source>
        <dbReference type="ARBA" id="ARBA00060881"/>
    </source>
</evidence>
<dbReference type="Proteomes" id="UP001139308">
    <property type="component" value="Unassembled WGS sequence"/>
</dbReference>
<dbReference type="EC" id="6.5.1.2" evidence="2 15"/>
<evidence type="ECO:0000256" key="8">
    <source>
        <dbReference type="ARBA" id="ARBA00022833"/>
    </source>
</evidence>
<dbReference type="PROSITE" id="PS01056">
    <property type="entry name" value="DNA_LIGASE_N2"/>
    <property type="match status" value="1"/>
</dbReference>
<comment type="caution">
    <text evidence="15">Lacks conserved residue(s) required for the propagation of feature annotation.</text>
</comment>
<dbReference type="SMART" id="SM00532">
    <property type="entry name" value="LIGANc"/>
    <property type="match status" value="1"/>
</dbReference>
<feature type="binding site" evidence="15">
    <location>
        <position position="125"/>
    </location>
    <ligand>
        <name>NAD(+)</name>
        <dbReference type="ChEBI" id="CHEBI:57540"/>
    </ligand>
</feature>
<evidence type="ECO:0000313" key="18">
    <source>
        <dbReference type="EMBL" id="MCG5073558.1"/>
    </source>
</evidence>
<comment type="catalytic activity">
    <reaction evidence="13 15 16">
        <text>NAD(+) + (deoxyribonucleotide)n-3'-hydroxyl + 5'-phospho-(deoxyribonucleotide)m = (deoxyribonucleotide)n+m + AMP + beta-nicotinamide D-nucleotide.</text>
        <dbReference type="EC" id="6.5.1.2"/>
    </reaction>
</comment>
<keyword evidence="10 15" id="KW-0520">NAD</keyword>
<feature type="binding site" evidence="15">
    <location>
        <position position="148"/>
    </location>
    <ligand>
        <name>NAD(+)</name>
        <dbReference type="ChEBI" id="CHEBI:57540"/>
    </ligand>
</feature>
<feature type="active site" description="N6-AMP-lysine intermediate" evidence="15">
    <location>
        <position position="127"/>
    </location>
</feature>
<keyword evidence="19" id="KW-1185">Reference proteome</keyword>
<accession>A0A9X1RL99</accession>
<comment type="caution">
    <text evidence="18">The sequence shown here is derived from an EMBL/GenBank/DDBJ whole genome shotgun (WGS) entry which is preliminary data.</text>
</comment>
<comment type="function">
    <text evidence="1 15">DNA ligase that catalyzes the formation of phosphodiester linkages between 5'-phosphoryl and 3'-hydroxyl groups in double-stranded DNA using NAD as a coenzyme and as the energy source for the reaction. It is essential for DNA replication and repair of damaged DNA.</text>
</comment>
<dbReference type="SUPFAM" id="SSF56091">
    <property type="entry name" value="DNA ligase/mRNA capping enzyme, catalytic domain"/>
    <property type="match status" value="1"/>
</dbReference>
<dbReference type="FunFam" id="3.30.470.30:FF:000001">
    <property type="entry name" value="DNA ligase"/>
    <property type="match status" value="1"/>
</dbReference>
<dbReference type="InterPro" id="IPR013840">
    <property type="entry name" value="DNAligase_N"/>
</dbReference>
<evidence type="ECO:0000256" key="16">
    <source>
        <dbReference type="RuleBase" id="RU000618"/>
    </source>
</evidence>
<keyword evidence="12 15" id="KW-0464">Manganese</keyword>
<feature type="binding site" evidence="15">
    <location>
        <begin position="91"/>
        <end position="92"/>
    </location>
    <ligand>
        <name>NAD(+)</name>
        <dbReference type="ChEBI" id="CHEBI:57540"/>
    </ligand>
</feature>
<dbReference type="FunFam" id="3.40.50.10190:FF:000054">
    <property type="entry name" value="DNA ligase"/>
    <property type="match status" value="1"/>
</dbReference>
<dbReference type="AlphaFoldDB" id="A0A9X1RL99"/>
<dbReference type="Pfam" id="PF03120">
    <property type="entry name" value="OB_DNA_ligase"/>
    <property type="match status" value="1"/>
</dbReference>
<keyword evidence="6 15" id="KW-0479">Metal-binding</keyword>
<dbReference type="Pfam" id="PF01653">
    <property type="entry name" value="DNA_ligase_aden"/>
    <property type="match status" value="1"/>
</dbReference>
<evidence type="ECO:0000256" key="13">
    <source>
        <dbReference type="ARBA" id="ARBA00034005"/>
    </source>
</evidence>
<reference evidence="18" key="1">
    <citation type="submission" date="2022-01" db="EMBL/GenBank/DDBJ databases">
        <title>Genome sequence and assembly of Parabukholderia sp. RG36.</title>
        <authorList>
            <person name="Chhetri G."/>
        </authorList>
    </citation>
    <scope>NUCLEOTIDE SEQUENCE</scope>
    <source>
        <strain evidence="18">RG36</strain>
    </source>
</reference>
<dbReference type="InterPro" id="IPR004149">
    <property type="entry name" value="Znf_DNAligase_C4"/>
</dbReference>
<dbReference type="Gene3D" id="1.10.287.610">
    <property type="entry name" value="Helix hairpin bin"/>
    <property type="match status" value="1"/>
</dbReference>
<dbReference type="SMART" id="SM00292">
    <property type="entry name" value="BRCT"/>
    <property type="match status" value="1"/>
</dbReference>
<dbReference type="PROSITE" id="PS50172">
    <property type="entry name" value="BRCT"/>
    <property type="match status" value="1"/>
</dbReference>
<organism evidence="18 19">
    <name type="scientific">Paraburkholderia tagetis</name>
    <dbReference type="NCBI Taxonomy" id="2913261"/>
    <lineage>
        <taxon>Bacteria</taxon>
        <taxon>Pseudomonadati</taxon>
        <taxon>Pseudomonadota</taxon>
        <taxon>Betaproteobacteria</taxon>
        <taxon>Burkholderiales</taxon>
        <taxon>Burkholderiaceae</taxon>
        <taxon>Paraburkholderia</taxon>
    </lineage>
</organism>
<dbReference type="Gene3D" id="1.10.150.20">
    <property type="entry name" value="5' to 3' exonuclease, C-terminal subdomain"/>
    <property type="match status" value="2"/>
</dbReference>
<feature type="binding site" evidence="15">
    <location>
        <position position="423"/>
    </location>
    <ligand>
        <name>Zn(2+)</name>
        <dbReference type="ChEBI" id="CHEBI:29105"/>
    </ligand>
</feature>
<dbReference type="InterPro" id="IPR018239">
    <property type="entry name" value="DNA_ligase_AS"/>
</dbReference>
<dbReference type="InterPro" id="IPR001679">
    <property type="entry name" value="DNA_ligase"/>
</dbReference>
<evidence type="ECO:0000313" key="19">
    <source>
        <dbReference type="Proteomes" id="UP001139308"/>
    </source>
</evidence>
<dbReference type="NCBIfam" id="NF005932">
    <property type="entry name" value="PRK07956.1"/>
    <property type="match status" value="1"/>
</dbReference>
<keyword evidence="4 15" id="KW-0436">Ligase</keyword>
<dbReference type="FunFam" id="1.10.287.610:FF:000002">
    <property type="entry name" value="DNA ligase"/>
    <property type="match status" value="1"/>
</dbReference>
<feature type="binding site" evidence="15">
    <location>
        <begin position="42"/>
        <end position="46"/>
    </location>
    <ligand>
        <name>NAD(+)</name>
        <dbReference type="ChEBI" id="CHEBI:57540"/>
    </ligand>
</feature>
<dbReference type="Pfam" id="PF03119">
    <property type="entry name" value="DNA_ligase_ZBD"/>
    <property type="match status" value="1"/>
</dbReference>
<dbReference type="SUPFAM" id="SSF52113">
    <property type="entry name" value="BRCT domain"/>
    <property type="match status" value="1"/>
</dbReference>
<feature type="binding site" evidence="15">
    <location>
        <position position="326"/>
    </location>
    <ligand>
        <name>NAD(+)</name>
        <dbReference type="ChEBI" id="CHEBI:57540"/>
    </ligand>
</feature>
<dbReference type="CDD" id="cd00114">
    <property type="entry name" value="LIGANc"/>
    <property type="match status" value="1"/>
</dbReference>
<feature type="binding site" evidence="15">
    <location>
        <position position="185"/>
    </location>
    <ligand>
        <name>NAD(+)</name>
        <dbReference type="ChEBI" id="CHEBI:57540"/>
    </ligand>
</feature>
<dbReference type="InterPro" id="IPR003583">
    <property type="entry name" value="Hlx-hairpin-Hlx_DNA-bd_motif"/>
</dbReference>
<dbReference type="NCBIfam" id="TIGR00575">
    <property type="entry name" value="dnlj"/>
    <property type="match status" value="1"/>
</dbReference>
<proteinExistence type="inferred from homology"/>
<dbReference type="EMBL" id="JAKLJA010000005">
    <property type="protein sequence ID" value="MCG5073558.1"/>
    <property type="molecule type" value="Genomic_DNA"/>
</dbReference>
<dbReference type="FunFam" id="1.10.150.20:FF:000006">
    <property type="entry name" value="DNA ligase"/>
    <property type="match status" value="1"/>
</dbReference>
<keyword evidence="11 15" id="KW-0234">DNA repair</keyword>
<dbReference type="InterPro" id="IPR001357">
    <property type="entry name" value="BRCT_dom"/>
</dbReference>
<dbReference type="GO" id="GO:0005829">
    <property type="term" value="C:cytosol"/>
    <property type="evidence" value="ECO:0007669"/>
    <property type="project" value="TreeGrafter"/>
</dbReference>
<keyword evidence="8 15" id="KW-0862">Zinc</keyword>
<dbReference type="GO" id="GO:0006281">
    <property type="term" value="P:DNA repair"/>
    <property type="evidence" value="ECO:0007669"/>
    <property type="project" value="UniProtKB-KW"/>
</dbReference>
<feature type="binding site" evidence="15">
    <location>
        <position position="444"/>
    </location>
    <ligand>
        <name>Zn(2+)</name>
        <dbReference type="ChEBI" id="CHEBI:29105"/>
    </ligand>
</feature>
<feature type="domain" description="BRCT" evidence="17">
    <location>
        <begin position="605"/>
        <end position="686"/>
    </location>
</feature>
<dbReference type="Gene3D" id="3.30.470.30">
    <property type="entry name" value="DNA ligase/mRNA capping enzyme"/>
    <property type="match status" value="1"/>
</dbReference>
<evidence type="ECO:0000256" key="11">
    <source>
        <dbReference type="ARBA" id="ARBA00023204"/>
    </source>
</evidence>
<keyword evidence="9 15" id="KW-0460">Magnesium</keyword>
<keyword evidence="7 15" id="KW-0227">DNA damage</keyword>
<dbReference type="GO" id="GO:0003677">
    <property type="term" value="F:DNA binding"/>
    <property type="evidence" value="ECO:0007669"/>
    <property type="project" value="InterPro"/>
</dbReference>
<dbReference type="Pfam" id="PF00533">
    <property type="entry name" value="BRCT"/>
    <property type="match status" value="1"/>
</dbReference>
<evidence type="ECO:0000256" key="7">
    <source>
        <dbReference type="ARBA" id="ARBA00022763"/>
    </source>
</evidence>
<name>A0A9X1RL99_9BURK</name>
<dbReference type="RefSeq" id="WP_238463340.1">
    <property type="nucleotide sequence ID" value="NZ_JAKLJA010000005.1"/>
</dbReference>
<dbReference type="PIRSF" id="PIRSF001604">
    <property type="entry name" value="LigA"/>
    <property type="match status" value="1"/>
</dbReference>
<dbReference type="SUPFAM" id="SSF47781">
    <property type="entry name" value="RuvA domain 2-like"/>
    <property type="match status" value="1"/>
</dbReference>
<evidence type="ECO:0000256" key="15">
    <source>
        <dbReference type="HAMAP-Rule" id="MF_01588"/>
    </source>
</evidence>
<dbReference type="SUPFAM" id="SSF50249">
    <property type="entry name" value="Nucleic acid-binding proteins"/>
    <property type="match status" value="1"/>
</dbReference>
<comment type="cofactor">
    <cofactor evidence="15">
        <name>Mg(2+)</name>
        <dbReference type="ChEBI" id="CHEBI:18420"/>
    </cofactor>
    <cofactor evidence="15">
        <name>Mn(2+)</name>
        <dbReference type="ChEBI" id="CHEBI:29035"/>
    </cofactor>
</comment>
<evidence type="ECO:0000256" key="6">
    <source>
        <dbReference type="ARBA" id="ARBA00022723"/>
    </source>
</evidence>
<dbReference type="Pfam" id="PF12826">
    <property type="entry name" value="HHH_2"/>
    <property type="match status" value="1"/>
</dbReference>
<dbReference type="InterPro" id="IPR013839">
    <property type="entry name" value="DNAligase_adenylation"/>
</dbReference>
<evidence type="ECO:0000256" key="12">
    <source>
        <dbReference type="ARBA" id="ARBA00023211"/>
    </source>
</evidence>